<dbReference type="EMBL" id="DRBW01000246">
    <property type="protein sequence ID" value="HDM90876.1"/>
    <property type="molecule type" value="Genomic_DNA"/>
</dbReference>
<accession>A0A7C0XA85</accession>
<evidence type="ECO:0000313" key="1">
    <source>
        <dbReference type="EMBL" id="HDM90876.1"/>
    </source>
</evidence>
<organism evidence="1">
    <name type="scientific">candidate division WOR-3 bacterium</name>
    <dbReference type="NCBI Taxonomy" id="2052148"/>
    <lineage>
        <taxon>Bacteria</taxon>
        <taxon>Bacteria division WOR-3</taxon>
    </lineage>
</organism>
<evidence type="ECO:0008006" key="2">
    <source>
        <dbReference type="Google" id="ProtNLM"/>
    </source>
</evidence>
<gene>
    <name evidence="1" type="ORF">ENG67_06700</name>
</gene>
<proteinExistence type="predicted"/>
<reference evidence="1" key="1">
    <citation type="journal article" date="2020" name="mSystems">
        <title>Genome- and Community-Level Interaction Insights into Carbon Utilization and Element Cycling Functions of Hydrothermarchaeota in Hydrothermal Sediment.</title>
        <authorList>
            <person name="Zhou Z."/>
            <person name="Liu Y."/>
            <person name="Xu W."/>
            <person name="Pan J."/>
            <person name="Luo Z.H."/>
            <person name="Li M."/>
        </authorList>
    </citation>
    <scope>NUCLEOTIDE SEQUENCE [LARGE SCALE GENOMIC DNA]</scope>
    <source>
        <strain evidence="1">HyVt-237</strain>
    </source>
</reference>
<comment type="caution">
    <text evidence="1">The sequence shown here is derived from an EMBL/GenBank/DDBJ whole genome shotgun (WGS) entry which is preliminary data.</text>
</comment>
<dbReference type="AlphaFoldDB" id="A0A7C0XA85"/>
<protein>
    <recommendedName>
        <fullName evidence="2">DUF481 domain-containing protein</fullName>
    </recommendedName>
</protein>
<sequence length="292" mass="32607">MNVAFMLVVFFLCNSGVEGKEADYRGLKSRKVQVVLKSGREITGYLMGQDSLRVWLRTQDGLKIEISRRNIESIAEVKSRKYGFDDPNYSRLLFSPTGWPLGKGHGYFSDTYVFFPSVAYGLTDNISLLGGFSVFPGVSFRDQIYFLAPRIGTRLKKGAISAGFLWVSAGKKHRYGIVYGVGSVGEGDRSLTFGIGFGYASKESGYEISDPIFLAGGNLRLSSHISLLTENWLITGHPFDLKSEPYSLALRFFGRRLSADLGIIFNYSILEKGFPIPWLSFAYHFGRIQSPF</sequence>
<name>A0A7C0XA85_UNCW3</name>
<dbReference type="Proteomes" id="UP000885931">
    <property type="component" value="Unassembled WGS sequence"/>
</dbReference>
<dbReference type="InterPro" id="IPR010920">
    <property type="entry name" value="LSM_dom_sf"/>
</dbReference>
<dbReference type="SUPFAM" id="SSF50182">
    <property type="entry name" value="Sm-like ribonucleoproteins"/>
    <property type="match status" value="1"/>
</dbReference>